<feature type="region of interest" description="Disordered" evidence="1">
    <location>
        <begin position="1"/>
        <end position="27"/>
    </location>
</feature>
<proteinExistence type="predicted"/>
<evidence type="ECO:0000313" key="2">
    <source>
        <dbReference type="EMBL" id="ODQ65560.1"/>
    </source>
</evidence>
<dbReference type="AlphaFoldDB" id="A0A1E3PJS6"/>
<organism evidence="2 3">
    <name type="scientific">Nadsonia fulvescens var. elongata DSM 6958</name>
    <dbReference type="NCBI Taxonomy" id="857566"/>
    <lineage>
        <taxon>Eukaryota</taxon>
        <taxon>Fungi</taxon>
        <taxon>Dikarya</taxon>
        <taxon>Ascomycota</taxon>
        <taxon>Saccharomycotina</taxon>
        <taxon>Dipodascomycetes</taxon>
        <taxon>Dipodascales</taxon>
        <taxon>Dipodascales incertae sedis</taxon>
        <taxon>Nadsonia</taxon>
    </lineage>
</organism>
<dbReference type="EMBL" id="KV454409">
    <property type="protein sequence ID" value="ODQ65560.1"/>
    <property type="molecule type" value="Genomic_DNA"/>
</dbReference>
<dbReference type="Proteomes" id="UP000095009">
    <property type="component" value="Unassembled WGS sequence"/>
</dbReference>
<reference evidence="2 3" key="1">
    <citation type="journal article" date="2016" name="Proc. Natl. Acad. Sci. U.S.A.">
        <title>Comparative genomics of biotechnologically important yeasts.</title>
        <authorList>
            <person name="Riley R."/>
            <person name="Haridas S."/>
            <person name="Wolfe K.H."/>
            <person name="Lopes M.R."/>
            <person name="Hittinger C.T."/>
            <person name="Goeker M."/>
            <person name="Salamov A.A."/>
            <person name="Wisecaver J.H."/>
            <person name="Long T.M."/>
            <person name="Calvey C.H."/>
            <person name="Aerts A.L."/>
            <person name="Barry K.W."/>
            <person name="Choi C."/>
            <person name="Clum A."/>
            <person name="Coughlan A.Y."/>
            <person name="Deshpande S."/>
            <person name="Douglass A.P."/>
            <person name="Hanson S.J."/>
            <person name="Klenk H.-P."/>
            <person name="LaButti K.M."/>
            <person name="Lapidus A."/>
            <person name="Lindquist E.A."/>
            <person name="Lipzen A.M."/>
            <person name="Meier-Kolthoff J.P."/>
            <person name="Ohm R.A."/>
            <person name="Otillar R.P."/>
            <person name="Pangilinan J.L."/>
            <person name="Peng Y."/>
            <person name="Rokas A."/>
            <person name="Rosa C.A."/>
            <person name="Scheuner C."/>
            <person name="Sibirny A.A."/>
            <person name="Slot J.C."/>
            <person name="Stielow J.B."/>
            <person name="Sun H."/>
            <person name="Kurtzman C.P."/>
            <person name="Blackwell M."/>
            <person name="Grigoriev I.V."/>
            <person name="Jeffries T.W."/>
        </authorList>
    </citation>
    <scope>NUCLEOTIDE SEQUENCE [LARGE SCALE GENOMIC DNA]</scope>
    <source>
        <strain evidence="2 3">DSM 6958</strain>
    </source>
</reference>
<sequence length="191" mass="21460">MTMTGDNTKRGSTSSPSSSSSSSSPYSPLSFLGRLDAGDSVFGDYTSSNMASPASSSSRISSLVARTLLQCKALGYLISHNRFTRQLGKKKVELVYRLKRRMFRKSKRGVTAAGGVGDRQHQKAEIQYHQRPVQHQHGGELFRNGAKTHIKPSLAKKAHDFRERTFDKSELTMKSPSFPGRFWDWLIYRQK</sequence>
<evidence type="ECO:0000313" key="3">
    <source>
        <dbReference type="Proteomes" id="UP000095009"/>
    </source>
</evidence>
<accession>A0A1E3PJS6</accession>
<gene>
    <name evidence="2" type="ORF">NADFUDRAFT_82596</name>
</gene>
<name>A0A1E3PJS6_9ASCO</name>
<feature type="compositionally biased region" description="Low complexity" evidence="1">
    <location>
        <begin position="12"/>
        <end position="27"/>
    </location>
</feature>
<evidence type="ECO:0000256" key="1">
    <source>
        <dbReference type="SAM" id="MobiDB-lite"/>
    </source>
</evidence>
<protein>
    <submittedName>
        <fullName evidence="2">Uncharacterized protein</fullName>
    </submittedName>
</protein>
<keyword evidence="3" id="KW-1185">Reference proteome</keyword>